<dbReference type="InterPro" id="IPR000157">
    <property type="entry name" value="TIR_dom"/>
</dbReference>
<name>A0A450WL95_9GAMM</name>
<dbReference type="InterPro" id="IPR013229">
    <property type="entry name" value="PEGA"/>
</dbReference>
<dbReference type="SMART" id="SM00255">
    <property type="entry name" value="TIR"/>
    <property type="match status" value="1"/>
</dbReference>
<feature type="domain" description="TIR" evidence="1">
    <location>
        <begin position="6"/>
        <end position="159"/>
    </location>
</feature>
<reference evidence="2" key="1">
    <citation type="submission" date="2019-02" db="EMBL/GenBank/DDBJ databases">
        <authorList>
            <person name="Gruber-Vodicka R. H."/>
            <person name="Seah K. B. B."/>
        </authorList>
    </citation>
    <scope>NUCLEOTIDE SEQUENCE</scope>
    <source>
        <strain evidence="2">BECK_S313</strain>
    </source>
</reference>
<evidence type="ECO:0000259" key="1">
    <source>
        <dbReference type="PROSITE" id="PS50104"/>
    </source>
</evidence>
<accession>A0A450WL95</accession>
<sequence length="408" mass="45525">MTDTGSTYDVFLSHNAADKPRVRRLAKRLRDAGLSVWFDEWVIGPGDDIYLAIERGLEAARVQILCLSPAALGSDWVALERNTVLFRDPANKHRRFVPLLLADCKLPDTLRRYKYVDFREESDAAFAELLAACSLVPGIWKPARRIKDEEILNDLRRRVLTARSPGELRRLLYEFDEYMVKYPHSPEARMLKDNIEKAIQREERAVEMPTPLRKPASPKWRDPNWVGAFASLTIATMAVVTVAFNFFSGEPASTAPPAPPVIVRPATPPQMPIQLPAKLIVLANVQKATVTIDGKDAGSLGSTHTLAAGEYTVRVEKEGYEPFETRITLAAGEKETISARLVRKPVTGYIPEVEIDNGVTRWETILRSGPSSNHLEIAILPSGQRIEVLADTSASLDGWLRVRVVDEP</sequence>
<dbReference type="EMBL" id="CAADFK010000125">
    <property type="protein sequence ID" value="VFK17806.1"/>
    <property type="molecule type" value="Genomic_DNA"/>
</dbReference>
<dbReference type="InterPro" id="IPR035897">
    <property type="entry name" value="Toll_tir_struct_dom_sf"/>
</dbReference>
<dbReference type="PROSITE" id="PS50104">
    <property type="entry name" value="TIR"/>
    <property type="match status" value="1"/>
</dbReference>
<dbReference type="Gene3D" id="3.40.50.10140">
    <property type="entry name" value="Toll/interleukin-1 receptor homology (TIR) domain"/>
    <property type="match status" value="1"/>
</dbReference>
<proteinExistence type="predicted"/>
<dbReference type="AlphaFoldDB" id="A0A450WL95"/>
<protein>
    <submittedName>
        <fullName evidence="2">PEGA domain-containing protein</fullName>
    </submittedName>
</protein>
<gene>
    <name evidence="2" type="ORF">BECKLPF1236B_GA0070989_112512</name>
</gene>
<evidence type="ECO:0000313" key="2">
    <source>
        <dbReference type="EMBL" id="VFK17806.1"/>
    </source>
</evidence>
<dbReference type="Gene3D" id="2.60.40.1120">
    <property type="entry name" value="Carboxypeptidase-like, regulatory domain"/>
    <property type="match status" value="1"/>
</dbReference>
<organism evidence="2">
    <name type="scientific">Candidatus Kentrum sp. LPFa</name>
    <dbReference type="NCBI Taxonomy" id="2126335"/>
    <lineage>
        <taxon>Bacteria</taxon>
        <taxon>Pseudomonadati</taxon>
        <taxon>Pseudomonadota</taxon>
        <taxon>Gammaproteobacteria</taxon>
        <taxon>Candidatus Kentrum</taxon>
    </lineage>
</organism>
<dbReference type="Pfam" id="PF13676">
    <property type="entry name" value="TIR_2"/>
    <property type="match status" value="1"/>
</dbReference>
<dbReference type="Pfam" id="PF08308">
    <property type="entry name" value="PEGA"/>
    <property type="match status" value="1"/>
</dbReference>
<dbReference type="SUPFAM" id="SSF52200">
    <property type="entry name" value="Toll/Interleukin receptor TIR domain"/>
    <property type="match status" value="1"/>
</dbReference>
<dbReference type="GO" id="GO:0007165">
    <property type="term" value="P:signal transduction"/>
    <property type="evidence" value="ECO:0007669"/>
    <property type="project" value="InterPro"/>
</dbReference>